<organism evidence="1 2">
    <name type="scientific">Putridiphycobacter roseus</name>
    <dbReference type="NCBI Taxonomy" id="2219161"/>
    <lineage>
        <taxon>Bacteria</taxon>
        <taxon>Pseudomonadati</taxon>
        <taxon>Bacteroidota</taxon>
        <taxon>Flavobacteriia</taxon>
        <taxon>Flavobacteriales</taxon>
        <taxon>Crocinitomicaceae</taxon>
        <taxon>Putridiphycobacter</taxon>
    </lineage>
</organism>
<evidence type="ECO:0000313" key="1">
    <source>
        <dbReference type="EMBL" id="PZE18170.1"/>
    </source>
</evidence>
<gene>
    <name evidence="1" type="ORF">DNU06_06025</name>
</gene>
<proteinExistence type="predicted"/>
<accession>A0A2W1N3L8</accession>
<dbReference type="AlphaFoldDB" id="A0A2W1N3L8"/>
<protein>
    <submittedName>
        <fullName evidence="1">Uncharacterized protein</fullName>
    </submittedName>
</protein>
<sequence length="83" mass="9686">MNFSSIGRLDQSLYGLFLSNISVHLFRLFEHIKYPESLLLIEITECSTQAYGFFHLKKKPFKLNCLKGFFLFFLVKTQAVMSV</sequence>
<name>A0A2W1N3L8_9FLAO</name>
<keyword evidence="2" id="KW-1185">Reference proteome</keyword>
<evidence type="ECO:0000313" key="2">
    <source>
        <dbReference type="Proteomes" id="UP000249248"/>
    </source>
</evidence>
<comment type="caution">
    <text evidence="1">The sequence shown here is derived from an EMBL/GenBank/DDBJ whole genome shotgun (WGS) entry which is preliminary data.</text>
</comment>
<reference evidence="1 2" key="1">
    <citation type="submission" date="2018-06" db="EMBL/GenBank/DDBJ databases">
        <title>The draft genome sequence of Crocinitomix sp. SM1701.</title>
        <authorList>
            <person name="Zhang X."/>
        </authorList>
    </citation>
    <scope>NUCLEOTIDE SEQUENCE [LARGE SCALE GENOMIC DNA]</scope>
    <source>
        <strain evidence="1 2">SM1701</strain>
    </source>
</reference>
<dbReference type="Proteomes" id="UP000249248">
    <property type="component" value="Unassembled WGS sequence"/>
</dbReference>
<dbReference type="EMBL" id="QKSB01000002">
    <property type="protein sequence ID" value="PZE18170.1"/>
    <property type="molecule type" value="Genomic_DNA"/>
</dbReference>